<evidence type="ECO:0000256" key="1">
    <source>
        <dbReference type="SAM" id="MobiDB-lite"/>
    </source>
</evidence>
<protein>
    <recommendedName>
        <fullName evidence="4">DUF4194 domain-containing protein</fullName>
    </recommendedName>
</protein>
<dbReference type="Proteomes" id="UP001595967">
    <property type="component" value="Unassembled WGS sequence"/>
</dbReference>
<feature type="compositionally biased region" description="Acidic residues" evidence="1">
    <location>
        <begin position="195"/>
        <end position="204"/>
    </location>
</feature>
<dbReference type="EMBL" id="JBHSEW010000002">
    <property type="protein sequence ID" value="MFC4621230.1"/>
    <property type="molecule type" value="Genomic_DNA"/>
</dbReference>
<reference evidence="3" key="1">
    <citation type="journal article" date="2019" name="Int. J. Syst. Evol. Microbiol.">
        <title>The Global Catalogue of Microorganisms (GCM) 10K type strain sequencing project: providing services to taxonomists for standard genome sequencing and annotation.</title>
        <authorList>
            <consortium name="The Broad Institute Genomics Platform"/>
            <consortium name="The Broad Institute Genome Sequencing Center for Infectious Disease"/>
            <person name="Wu L."/>
            <person name="Ma J."/>
        </authorList>
    </citation>
    <scope>NUCLEOTIDE SEQUENCE [LARGE SCALE GENOMIC DNA]</scope>
    <source>
        <strain evidence="3">JCM 11650</strain>
    </source>
</reference>
<accession>A0ABV9GX58</accession>
<evidence type="ECO:0000313" key="2">
    <source>
        <dbReference type="EMBL" id="MFC4621230.1"/>
    </source>
</evidence>
<organism evidence="2 3">
    <name type="scientific">Comamonas nitrativorans</name>
    <dbReference type="NCBI Taxonomy" id="108437"/>
    <lineage>
        <taxon>Bacteria</taxon>
        <taxon>Pseudomonadati</taxon>
        <taxon>Pseudomonadota</taxon>
        <taxon>Betaproteobacteria</taxon>
        <taxon>Burkholderiales</taxon>
        <taxon>Comamonadaceae</taxon>
        <taxon>Comamonas</taxon>
    </lineage>
</organism>
<comment type="caution">
    <text evidence="2">The sequence shown here is derived from an EMBL/GenBank/DDBJ whole genome shotgun (WGS) entry which is preliminary data.</text>
</comment>
<evidence type="ECO:0008006" key="4">
    <source>
        <dbReference type="Google" id="ProtNLM"/>
    </source>
</evidence>
<evidence type="ECO:0000313" key="3">
    <source>
        <dbReference type="Proteomes" id="UP001595967"/>
    </source>
</evidence>
<name>A0ABV9GX58_9BURK</name>
<keyword evidence="3" id="KW-1185">Reference proteome</keyword>
<feature type="region of interest" description="Disordered" evidence="1">
    <location>
        <begin position="195"/>
        <end position="240"/>
    </location>
</feature>
<proteinExistence type="predicted"/>
<dbReference type="RefSeq" id="WP_377723961.1">
    <property type="nucleotide sequence ID" value="NZ_JBHSEW010000002.1"/>
</dbReference>
<sequence length="240" mass="26700">MRAQVYNRLLAGEYICHIRYPSEFNFLEDQQERECTEAWLEQMDKRLARLGREGAFFMAPTFLGSGDQARIRAELLAFRDVYGPAVQMLDFIRQSASGFAYLSPGEIIALYELQTAVAQSTMLENQLKALGRLISGASMHLSNHDNLKRMMEHLAKDGYVLLTNKDAGIYQVTGKIDQLYAVLQFLDENKVIPDTDVDDREDDHDGAVAGDLVDTARTDAELDADAGPAATAQDGAEELS</sequence>
<gene>
    <name evidence="2" type="ORF">ACFO3A_03255</name>
</gene>